<dbReference type="SUPFAM" id="SSF50104">
    <property type="entry name" value="Translation proteins SH3-like domain"/>
    <property type="match status" value="1"/>
</dbReference>
<dbReference type="AlphaFoldDB" id="A0A9P6GHQ6"/>
<evidence type="ECO:0000313" key="4">
    <source>
        <dbReference type="EMBL" id="KAF9735240.1"/>
    </source>
</evidence>
<dbReference type="FunFam" id="6.10.250.3260:FF:000001">
    <property type="entry name" value="60S ribosomal protein L21"/>
    <property type="match status" value="1"/>
</dbReference>
<dbReference type="InterPro" id="IPR001147">
    <property type="entry name" value="Ribosomal_eL21"/>
</dbReference>
<keyword evidence="5" id="KW-1185">Reference proteome</keyword>
<evidence type="ECO:0000313" key="5">
    <source>
        <dbReference type="Proteomes" id="UP000756921"/>
    </source>
</evidence>
<name>A0A9P6GHQ6_9PLEO</name>
<dbReference type="InterPro" id="IPR036948">
    <property type="entry name" value="Ribosomal_eL21_sf"/>
</dbReference>
<dbReference type="EMBL" id="WJXW01000006">
    <property type="protein sequence ID" value="KAF9735240.1"/>
    <property type="molecule type" value="Genomic_DNA"/>
</dbReference>
<gene>
    <name evidence="4" type="ORF">PMIN01_06645</name>
</gene>
<dbReference type="GO" id="GO:0006412">
    <property type="term" value="P:translation"/>
    <property type="evidence" value="ECO:0007669"/>
    <property type="project" value="InterPro"/>
</dbReference>
<dbReference type="InterPro" id="IPR018259">
    <property type="entry name" value="Ribosomal_eL21_CS"/>
</dbReference>
<dbReference type="PROSITE" id="PS01171">
    <property type="entry name" value="RIBOSOMAL_L21E"/>
    <property type="match status" value="1"/>
</dbReference>
<evidence type="ECO:0000256" key="2">
    <source>
        <dbReference type="ARBA" id="ARBA00022980"/>
    </source>
</evidence>
<sequence length="161" mass="18260">MGHAAGLRAGTRYAFSRDFKKKGMIPLSTYLHQYKVGDIVDVVANGAVQKGMPYKVYHGKTGIVYNVTQNAVGVILSQKQVGNRYMEKRINVRVEHVKHSRSREDFIKRVKANAEKRKQAKTEGIHIHLKRLAVAPRESRTISFKDNKPESITPIPYETTI</sequence>
<dbReference type="OrthoDB" id="1539250at2759"/>
<dbReference type="GO" id="GO:0003735">
    <property type="term" value="F:structural constituent of ribosome"/>
    <property type="evidence" value="ECO:0007669"/>
    <property type="project" value="InterPro"/>
</dbReference>
<dbReference type="GO" id="GO:0005840">
    <property type="term" value="C:ribosome"/>
    <property type="evidence" value="ECO:0007669"/>
    <property type="project" value="UniProtKB-KW"/>
</dbReference>
<dbReference type="Proteomes" id="UP000756921">
    <property type="component" value="Unassembled WGS sequence"/>
</dbReference>
<dbReference type="InterPro" id="IPR008991">
    <property type="entry name" value="Translation_prot_SH3-like_sf"/>
</dbReference>
<dbReference type="GO" id="GO:1990904">
    <property type="term" value="C:ribonucleoprotein complex"/>
    <property type="evidence" value="ECO:0007669"/>
    <property type="project" value="UniProtKB-KW"/>
</dbReference>
<evidence type="ECO:0000256" key="1">
    <source>
        <dbReference type="ARBA" id="ARBA00008427"/>
    </source>
</evidence>
<keyword evidence="2 4" id="KW-0689">Ribosomal protein</keyword>
<accession>A0A9P6GHQ6</accession>
<proteinExistence type="inferred from homology"/>
<reference evidence="4" key="1">
    <citation type="journal article" date="2020" name="Mol. Plant Microbe Interact.">
        <title>Genome Sequence of the Biocontrol Agent Coniothyrium minitans strain Conio (IMI 134523).</title>
        <authorList>
            <person name="Patel D."/>
            <person name="Shittu T.A."/>
            <person name="Baroncelli R."/>
            <person name="Muthumeenakshi S."/>
            <person name="Osborne T.H."/>
            <person name="Janganan T.K."/>
            <person name="Sreenivasaprasad S."/>
        </authorList>
    </citation>
    <scope>NUCLEOTIDE SEQUENCE</scope>
    <source>
        <strain evidence="4">Conio</strain>
    </source>
</reference>
<comment type="caution">
    <text evidence="4">The sequence shown here is derived from an EMBL/GenBank/DDBJ whole genome shotgun (WGS) entry which is preliminary data.</text>
</comment>
<dbReference type="Gene3D" id="2.30.30.70">
    <property type="entry name" value="Ribosomal protein L21"/>
    <property type="match status" value="1"/>
</dbReference>
<dbReference type="Gene3D" id="6.10.250.3260">
    <property type="match status" value="1"/>
</dbReference>
<comment type="similarity">
    <text evidence="1">Belongs to the eukaryotic ribosomal protein eL21 family.</text>
</comment>
<dbReference type="PANTHER" id="PTHR20981">
    <property type="entry name" value="60S RIBOSOMAL PROTEIN L21"/>
    <property type="match status" value="1"/>
</dbReference>
<dbReference type="FunFam" id="2.30.30.70:FF:000001">
    <property type="entry name" value="60S ribosomal protein L21"/>
    <property type="match status" value="1"/>
</dbReference>
<dbReference type="Pfam" id="PF01157">
    <property type="entry name" value="Ribosomal_L21e"/>
    <property type="match status" value="1"/>
</dbReference>
<organism evidence="4 5">
    <name type="scientific">Paraphaeosphaeria minitans</name>
    <dbReference type="NCBI Taxonomy" id="565426"/>
    <lineage>
        <taxon>Eukaryota</taxon>
        <taxon>Fungi</taxon>
        <taxon>Dikarya</taxon>
        <taxon>Ascomycota</taxon>
        <taxon>Pezizomycotina</taxon>
        <taxon>Dothideomycetes</taxon>
        <taxon>Pleosporomycetidae</taxon>
        <taxon>Pleosporales</taxon>
        <taxon>Massarineae</taxon>
        <taxon>Didymosphaeriaceae</taxon>
        <taxon>Paraphaeosphaeria</taxon>
    </lineage>
</organism>
<evidence type="ECO:0000256" key="3">
    <source>
        <dbReference type="ARBA" id="ARBA00023274"/>
    </source>
</evidence>
<protein>
    <submittedName>
        <fullName evidence="4">60s ribosomal protein l21-a</fullName>
    </submittedName>
</protein>
<keyword evidence="3" id="KW-0687">Ribonucleoprotein</keyword>